<dbReference type="PANTHER" id="PTHR32347">
    <property type="entry name" value="EFFLUX SYSTEM COMPONENT YKNX-RELATED"/>
    <property type="match status" value="1"/>
</dbReference>
<gene>
    <name evidence="6" type="ordered locus">COB47_1039</name>
</gene>
<dbReference type="AlphaFoldDB" id="D9TK08"/>
<reference evidence="6 7" key="1">
    <citation type="journal article" date="2010" name="J. Bacteriol.">
        <title>Complete genome sequence of the cellulolytic thermophile Caldicellulosiruptor obsidiansis OB47T.</title>
        <authorList>
            <person name="Elkins J.G."/>
            <person name="Lochner A."/>
            <person name="Hamilton-Brehm S.D."/>
            <person name="Davenport K.W."/>
            <person name="Podar M."/>
            <person name="Brown S.D."/>
            <person name="Land M.L."/>
            <person name="Hauser L.J."/>
            <person name="Klingeman D.M."/>
            <person name="Raman B."/>
            <person name="Goodwin L.A."/>
            <person name="Tapia R."/>
            <person name="Meincke L.J."/>
            <person name="Detter J.C."/>
            <person name="Bruce D.C."/>
            <person name="Han C.S."/>
            <person name="Palumbo A.V."/>
            <person name="Cottingham R.W."/>
            <person name="Keller M."/>
            <person name="Graham D.E."/>
        </authorList>
    </citation>
    <scope>NUCLEOTIDE SEQUENCE [LARGE SCALE GENOMIC DNA]</scope>
    <source>
        <strain evidence="7">ATCC BAA-2073 / strain OB47</strain>
    </source>
</reference>
<dbReference type="InterPro" id="IPR050465">
    <property type="entry name" value="UPF0194_transport"/>
</dbReference>
<dbReference type="RefSeq" id="WP_013290340.1">
    <property type="nucleotide sequence ID" value="NC_014392.1"/>
</dbReference>
<dbReference type="OrthoDB" id="9778236at2"/>
<evidence type="ECO:0000313" key="7">
    <source>
        <dbReference type="Proteomes" id="UP000000347"/>
    </source>
</evidence>
<feature type="coiled-coil region" evidence="3">
    <location>
        <begin position="142"/>
        <end position="214"/>
    </location>
</feature>
<dbReference type="Proteomes" id="UP000000347">
    <property type="component" value="Chromosome"/>
</dbReference>
<dbReference type="eggNOG" id="COG0845">
    <property type="taxonomic scope" value="Bacteria"/>
</dbReference>
<proteinExistence type="predicted"/>
<evidence type="ECO:0000256" key="1">
    <source>
        <dbReference type="ARBA" id="ARBA00004196"/>
    </source>
</evidence>
<dbReference type="KEGG" id="cob:COB47_1039"/>
<dbReference type="PROSITE" id="PS51257">
    <property type="entry name" value="PROKAR_LIPOPROTEIN"/>
    <property type="match status" value="1"/>
</dbReference>
<evidence type="ECO:0000259" key="5">
    <source>
        <dbReference type="Pfam" id="PF25917"/>
    </source>
</evidence>
<dbReference type="EMBL" id="CP002164">
    <property type="protein sequence ID" value="ADL42340.1"/>
    <property type="molecule type" value="Genomic_DNA"/>
</dbReference>
<dbReference type="HOGENOM" id="CLU_018816_6_3_9"/>
<comment type="subcellular location">
    <subcellularLocation>
        <location evidence="1">Cell envelope</location>
    </subcellularLocation>
</comment>
<dbReference type="Gene3D" id="2.40.50.100">
    <property type="match status" value="2"/>
</dbReference>
<sequence>MIKAILQSKNFKVFFTVLFLISIFTLFLTGCREENTEDVYSSTVEVSTIDINTEIAGRIVKVFVEEGSKVKKGDIIAKIDSSLYEVQKNIAQANLEVAKLSADIAEQNWELAKLKYQLLSKKPSKYKINQIKENILQLKDIKLGNENNIEFLEENIKNLEKMKMADLDTIKLLSELKMQLNSLKAQNSSLTHQINSLENQLEMVKNESVTDEDKMIAEISVDIAKRNYLQALSYVKVAEQNLKISDLNLEKTTITSPVDGIVLTKGVDQGQFVGIGTFIAQIGLSDYYLKIYVPSAQLQKLSLGKKVELILDNNKKAYGEIVFISDKGEFTPRNVETKEEKQKVVFMVKLKIIKLKIIKDKEILRPGMLVDVKI</sequence>
<dbReference type="STRING" id="608506.COB47_1039"/>
<dbReference type="Gene3D" id="1.10.287.470">
    <property type="entry name" value="Helix hairpin bin"/>
    <property type="match status" value="2"/>
</dbReference>
<dbReference type="InterPro" id="IPR058625">
    <property type="entry name" value="MdtA-like_BSH"/>
</dbReference>
<keyword evidence="4" id="KW-1133">Transmembrane helix</keyword>
<dbReference type="Gene3D" id="2.40.30.170">
    <property type="match status" value="1"/>
</dbReference>
<dbReference type="PANTHER" id="PTHR32347:SF23">
    <property type="entry name" value="BLL5650 PROTEIN"/>
    <property type="match status" value="1"/>
</dbReference>
<dbReference type="GO" id="GO:0030313">
    <property type="term" value="C:cell envelope"/>
    <property type="evidence" value="ECO:0007669"/>
    <property type="project" value="UniProtKB-SubCell"/>
</dbReference>
<feature type="coiled-coil region" evidence="3">
    <location>
        <begin position="83"/>
        <end position="110"/>
    </location>
</feature>
<evidence type="ECO:0000256" key="3">
    <source>
        <dbReference type="SAM" id="Coils"/>
    </source>
</evidence>
<name>D9TK08_CALOO</name>
<organism evidence="6 7">
    <name type="scientific">Caldicellulosiruptor obsidiansis (strain ATCC BAA-2073 / JCM 16842 / OB47)</name>
    <dbReference type="NCBI Taxonomy" id="608506"/>
    <lineage>
        <taxon>Bacteria</taxon>
        <taxon>Bacillati</taxon>
        <taxon>Bacillota</taxon>
        <taxon>Bacillota incertae sedis</taxon>
        <taxon>Caldicellulosiruptorales</taxon>
        <taxon>Caldicellulosiruptoraceae</taxon>
        <taxon>Caldicellulosiruptor</taxon>
    </lineage>
</organism>
<keyword evidence="2 3" id="KW-0175">Coiled coil</keyword>
<keyword evidence="4" id="KW-0812">Transmembrane</keyword>
<dbReference type="SUPFAM" id="SSF111369">
    <property type="entry name" value="HlyD-like secretion proteins"/>
    <property type="match status" value="2"/>
</dbReference>
<protein>
    <submittedName>
        <fullName evidence="6">Secretion protein HlyD family protein</fullName>
    </submittedName>
</protein>
<feature type="domain" description="Multidrug resistance protein MdtA-like barrel-sandwich hybrid" evidence="5">
    <location>
        <begin position="48"/>
        <end position="276"/>
    </location>
</feature>
<evidence type="ECO:0000256" key="4">
    <source>
        <dbReference type="SAM" id="Phobius"/>
    </source>
</evidence>
<evidence type="ECO:0000313" key="6">
    <source>
        <dbReference type="EMBL" id="ADL42340.1"/>
    </source>
</evidence>
<feature type="transmembrane region" description="Helical" evidence="4">
    <location>
        <begin position="12"/>
        <end position="30"/>
    </location>
</feature>
<accession>D9TK08</accession>
<evidence type="ECO:0000256" key="2">
    <source>
        <dbReference type="ARBA" id="ARBA00023054"/>
    </source>
</evidence>
<dbReference type="Pfam" id="PF25917">
    <property type="entry name" value="BSH_RND"/>
    <property type="match status" value="1"/>
</dbReference>
<dbReference type="PRINTS" id="PR01490">
    <property type="entry name" value="RTXTOXIND"/>
</dbReference>
<keyword evidence="4" id="KW-0472">Membrane</keyword>
<keyword evidence="7" id="KW-1185">Reference proteome</keyword>